<dbReference type="EMBL" id="MU393513">
    <property type="protein sequence ID" value="KAI4863019.1"/>
    <property type="molecule type" value="Genomic_DNA"/>
</dbReference>
<dbReference type="Proteomes" id="UP001497700">
    <property type="component" value="Unassembled WGS sequence"/>
</dbReference>
<evidence type="ECO:0000313" key="1">
    <source>
        <dbReference type="EMBL" id="KAI4863019.1"/>
    </source>
</evidence>
<protein>
    <submittedName>
        <fullName evidence="1">Uncharacterized protein</fullName>
    </submittedName>
</protein>
<sequence>MNLKTIFSLVSQARIFQRNGLRSVFQSVPWISDYYYREITTEDDGSDPDASHEDIKLYISAAQRRVDYARSRRKGIAICVSSFLGLAFTIAVVTIGLVVHARATRQSDTIVEKTCGSSPTEARSRGCRFEPQLSSWMPPACFFSELVAEFEADNGDMMAEWPWWFDINMTAKVTEADVPDLQAGNYASIYTDYFHAHEFHCLYCWRKVSHALEKGFTMMDTRCHQFFHNRHCAQFIVDRLMQRSPAKKEKWSYPLMYHECVELASTVES</sequence>
<comment type="caution">
    <text evidence="1">The sequence shown here is derived from an EMBL/GenBank/DDBJ whole genome shotgun (WGS) entry which is preliminary data.</text>
</comment>
<proteinExistence type="predicted"/>
<accession>A0ACB9YUD1</accession>
<organism evidence="1 2">
    <name type="scientific">Hypoxylon rubiginosum</name>
    <dbReference type="NCBI Taxonomy" id="110542"/>
    <lineage>
        <taxon>Eukaryota</taxon>
        <taxon>Fungi</taxon>
        <taxon>Dikarya</taxon>
        <taxon>Ascomycota</taxon>
        <taxon>Pezizomycotina</taxon>
        <taxon>Sordariomycetes</taxon>
        <taxon>Xylariomycetidae</taxon>
        <taxon>Xylariales</taxon>
        <taxon>Hypoxylaceae</taxon>
        <taxon>Hypoxylon</taxon>
    </lineage>
</organism>
<gene>
    <name evidence="1" type="ORF">F4820DRAFT_390340</name>
</gene>
<name>A0ACB9YUD1_9PEZI</name>
<reference evidence="1 2" key="1">
    <citation type="journal article" date="2022" name="New Phytol.">
        <title>Ecological generalism drives hyperdiversity of secondary metabolite gene clusters in xylarialean endophytes.</title>
        <authorList>
            <person name="Franco M.E.E."/>
            <person name="Wisecaver J.H."/>
            <person name="Arnold A.E."/>
            <person name="Ju Y.M."/>
            <person name="Slot J.C."/>
            <person name="Ahrendt S."/>
            <person name="Moore L.P."/>
            <person name="Eastman K.E."/>
            <person name="Scott K."/>
            <person name="Konkel Z."/>
            <person name="Mondo S.J."/>
            <person name="Kuo A."/>
            <person name="Hayes R.D."/>
            <person name="Haridas S."/>
            <person name="Andreopoulos B."/>
            <person name="Riley R."/>
            <person name="LaButti K."/>
            <person name="Pangilinan J."/>
            <person name="Lipzen A."/>
            <person name="Amirebrahimi M."/>
            <person name="Yan J."/>
            <person name="Adam C."/>
            <person name="Keymanesh K."/>
            <person name="Ng V."/>
            <person name="Louie K."/>
            <person name="Northen T."/>
            <person name="Drula E."/>
            <person name="Henrissat B."/>
            <person name="Hsieh H.M."/>
            <person name="Youens-Clark K."/>
            <person name="Lutzoni F."/>
            <person name="Miadlikowska J."/>
            <person name="Eastwood D.C."/>
            <person name="Hamelin R.C."/>
            <person name="Grigoriev I.V."/>
            <person name="U'Ren J.M."/>
        </authorList>
    </citation>
    <scope>NUCLEOTIDE SEQUENCE [LARGE SCALE GENOMIC DNA]</scope>
    <source>
        <strain evidence="1 2">CBS 119005</strain>
    </source>
</reference>
<evidence type="ECO:0000313" key="2">
    <source>
        <dbReference type="Proteomes" id="UP001497700"/>
    </source>
</evidence>
<keyword evidence="2" id="KW-1185">Reference proteome</keyword>